<evidence type="ECO:0000313" key="1">
    <source>
        <dbReference type="EMBL" id="CBJ80604.1"/>
    </source>
</evidence>
<evidence type="ECO:0000313" key="2">
    <source>
        <dbReference type="Proteomes" id="UP000002045"/>
    </source>
</evidence>
<dbReference type="EMBL" id="FN667741">
    <property type="protein sequence ID" value="CBJ80604.1"/>
    <property type="molecule type" value="Genomic_DNA"/>
</dbReference>
<dbReference type="KEGG" id="xbo:XBJ1_1475"/>
<name>D3V052_XENBS</name>
<organism evidence="1 2">
    <name type="scientific">Xenorhabdus bovienii (strain SS-2004)</name>
    <name type="common">Xenorhabdus nematophila subsp. bovienii</name>
    <dbReference type="NCBI Taxonomy" id="406818"/>
    <lineage>
        <taxon>Bacteria</taxon>
        <taxon>Pseudomonadati</taxon>
        <taxon>Pseudomonadota</taxon>
        <taxon>Gammaproteobacteria</taxon>
        <taxon>Enterobacterales</taxon>
        <taxon>Morganellaceae</taxon>
        <taxon>Xenorhabdus</taxon>
    </lineage>
</organism>
<accession>D3V052</accession>
<gene>
    <name evidence="1" type="ordered locus">XBJ1_1475</name>
</gene>
<dbReference type="HOGENOM" id="CLU_2195905_0_0_6"/>
<dbReference type="Proteomes" id="UP000002045">
    <property type="component" value="Chromosome"/>
</dbReference>
<sequence>MFDFVQLGLLGGLNGFGKYYARSIENEGTRDLLVLGKLLTLIEPQILRHIKEDVARDWPQQQNIAESIQQEDIGMFLVLVRLPRETDGQITERCCRFSIPAPRLIAHR</sequence>
<dbReference type="AlphaFoldDB" id="D3V052"/>
<proteinExistence type="predicted"/>
<reference evidence="1" key="1">
    <citation type="journal article" date="2011" name="PLoS ONE">
        <title>The entomopathogenic bacterial endosymbionts xenorhabdus and photorhabdus: convergent lifestyles from divergent genomes.</title>
        <authorList>
            <person name="Chaston J.M."/>
            <person name="Suen G."/>
            <person name="Tucker S.L."/>
            <person name="Andersen A.W."/>
            <person name="Bhasin A."/>
            <person name="Bode E."/>
            <person name="Bode H.B."/>
            <person name="Brachmann A.O."/>
            <person name="Cowles C.E."/>
            <person name="Cowles K.N."/>
            <person name="Darby C."/>
            <person name="de Leon L."/>
            <person name="Drace K."/>
            <person name="Du Z."/>
            <person name="Givaudan A."/>
            <person name="Herbert Tran E.E."/>
            <person name="Jewell K.A."/>
            <person name="Knack J.J."/>
            <person name="Krasomil-Osterfeld K.C."/>
            <person name="Kukor R."/>
            <person name="Lanois A."/>
            <person name="Latreille P."/>
            <person name="Leimgruber N.K."/>
            <person name="Lipke C.M."/>
            <person name="Liu R."/>
            <person name="Lu X."/>
            <person name="Martens E.C."/>
            <person name="Marri P.R."/>
            <person name="Medigue C."/>
            <person name="Menard M.L."/>
            <person name="Miller N.M."/>
            <person name="Morales-Soto N."/>
            <person name="Norton S."/>
            <person name="Ogier J.C."/>
            <person name="Orchard S.S."/>
            <person name="Park D."/>
            <person name="Park Y."/>
            <person name="Qurollo B.A."/>
            <person name="Sugar D.R."/>
            <person name="Richards G.R."/>
            <person name="Rouy Z."/>
            <person name="Slominski B."/>
            <person name="Slominski K."/>
            <person name="Snyder H."/>
            <person name="Tjaden B.C."/>
            <person name="van der Hoeven R."/>
            <person name="Welch R.D."/>
            <person name="Wheeler C."/>
            <person name="Xiang B."/>
            <person name="Barbazuk B."/>
            <person name="Gaudriault S."/>
            <person name="Goodner B."/>
            <person name="Slater S.C."/>
            <person name="Forst S."/>
            <person name="Goldman B.S."/>
            <person name="Goodrich-Blair H."/>
        </authorList>
    </citation>
    <scope>NUCLEOTIDE SEQUENCE [LARGE SCALE GENOMIC DNA]</scope>
    <source>
        <strain evidence="1">SS-2004</strain>
    </source>
</reference>
<protein>
    <submittedName>
        <fullName evidence="1">Uncharacterized protein</fullName>
    </submittedName>
</protein>